<keyword evidence="3" id="KW-1185">Reference proteome</keyword>
<organism evidence="2 3">
    <name type="scientific">Actinidia rufa</name>
    <dbReference type="NCBI Taxonomy" id="165716"/>
    <lineage>
        <taxon>Eukaryota</taxon>
        <taxon>Viridiplantae</taxon>
        <taxon>Streptophyta</taxon>
        <taxon>Embryophyta</taxon>
        <taxon>Tracheophyta</taxon>
        <taxon>Spermatophyta</taxon>
        <taxon>Magnoliopsida</taxon>
        <taxon>eudicotyledons</taxon>
        <taxon>Gunneridae</taxon>
        <taxon>Pentapetalae</taxon>
        <taxon>asterids</taxon>
        <taxon>Ericales</taxon>
        <taxon>Actinidiaceae</taxon>
        <taxon>Actinidia</taxon>
    </lineage>
</organism>
<evidence type="ECO:0000256" key="1">
    <source>
        <dbReference type="SAM" id="MobiDB-lite"/>
    </source>
</evidence>
<dbReference type="EMBL" id="BJWL01000012">
    <property type="protein sequence ID" value="GFY98165.1"/>
    <property type="molecule type" value="Genomic_DNA"/>
</dbReference>
<proteinExistence type="predicted"/>
<comment type="caution">
    <text evidence="2">The sequence shown here is derived from an EMBL/GenBank/DDBJ whole genome shotgun (WGS) entry which is preliminary data.</text>
</comment>
<reference evidence="2 3" key="1">
    <citation type="submission" date="2019-07" db="EMBL/GenBank/DDBJ databases">
        <title>De Novo Assembly of kiwifruit Actinidia rufa.</title>
        <authorList>
            <person name="Sugita-Konishi S."/>
            <person name="Sato K."/>
            <person name="Mori E."/>
            <person name="Abe Y."/>
            <person name="Kisaki G."/>
            <person name="Hamano K."/>
            <person name="Suezawa K."/>
            <person name="Otani M."/>
            <person name="Fukuda T."/>
            <person name="Manabe T."/>
            <person name="Gomi K."/>
            <person name="Tabuchi M."/>
            <person name="Akimitsu K."/>
            <person name="Kataoka I."/>
        </authorList>
    </citation>
    <scope>NUCLEOTIDE SEQUENCE [LARGE SCALE GENOMIC DNA]</scope>
    <source>
        <strain evidence="3">cv. Fuchu</strain>
    </source>
</reference>
<dbReference type="PANTHER" id="PTHR48411:SF1">
    <property type="entry name" value="OS01G0948300 PROTEIN"/>
    <property type="match status" value="1"/>
</dbReference>
<dbReference type="Proteomes" id="UP000585474">
    <property type="component" value="Unassembled WGS sequence"/>
</dbReference>
<name>A0A7J0FHI8_9ERIC</name>
<protein>
    <submittedName>
        <fullName evidence="2">SEC14 cytosolic factor family protein</fullName>
    </submittedName>
</protein>
<feature type="compositionally biased region" description="Polar residues" evidence="1">
    <location>
        <begin position="112"/>
        <end position="122"/>
    </location>
</feature>
<evidence type="ECO:0000313" key="3">
    <source>
        <dbReference type="Proteomes" id="UP000585474"/>
    </source>
</evidence>
<feature type="region of interest" description="Disordered" evidence="1">
    <location>
        <begin position="110"/>
        <end position="144"/>
    </location>
</feature>
<gene>
    <name evidence="2" type="ORF">Acr_12g0007060</name>
</gene>
<dbReference type="PANTHER" id="PTHR48411">
    <property type="entry name" value="OS01G0948300 PROTEIN"/>
    <property type="match status" value="1"/>
</dbReference>
<dbReference type="OrthoDB" id="365077at2759"/>
<sequence>MGSSTSDDFSVLVLASDLGVDARPFLSPSDASHEENWHDCPDEDFSDLEALQFFRIVGKYFPDGHLSEANFTEPTATQSEDAAERVIKISDEKVYIKLTSPLRSFSLLSSSCEGNTSSSPSVDFQVGILESKTNSRKKENQHKL</sequence>
<evidence type="ECO:0000313" key="2">
    <source>
        <dbReference type="EMBL" id="GFY98165.1"/>
    </source>
</evidence>
<dbReference type="AlphaFoldDB" id="A0A7J0FHI8"/>
<accession>A0A7J0FHI8</accession>